<gene>
    <name evidence="1" type="ORF">PUND_03980</name>
</gene>
<comment type="caution">
    <text evidence="1">The sequence shown here is derived from an EMBL/GenBank/DDBJ whole genome shotgun (WGS) entry which is preliminary data.</text>
</comment>
<protein>
    <recommendedName>
        <fullName evidence="3">Dienelactone hydrolase domain-containing protein</fullName>
    </recommendedName>
</protein>
<sequence>MNLVLVSDIFGNTAALKAFAEKLNAQSIVDPYGGVDMAFNSEQQAYEYFSQHIGLDEYVAILQKAIKPLAGSTILIGFSVGASAIWSMSAHPAIKTIAKGICFYSSQIRHHTDIQPQFEIELIFPHYEPHFDVKSLQVELATKANVNVKHVDYLHGFMNPHSSNFNQNAYDQTLAALSKELKN</sequence>
<dbReference type="InterPro" id="IPR029058">
    <property type="entry name" value="AB_hydrolase_fold"/>
</dbReference>
<dbReference type="EMBL" id="AHCF02000008">
    <property type="protein sequence ID" value="ERG62223.1"/>
    <property type="molecule type" value="Genomic_DNA"/>
</dbReference>
<keyword evidence="2" id="KW-1185">Reference proteome</keyword>
<reference evidence="1" key="2">
    <citation type="submission" date="2013-04" db="EMBL/GenBank/DDBJ databases">
        <title>Genome sequence of Pseudoalteromonas undina.</title>
        <authorList>
            <person name="Xie B.-B."/>
            <person name="Rong J.-C."/>
            <person name="Qin Q.-L."/>
            <person name="Shu Y.-L."/>
            <person name="Zhang Y.-Z."/>
        </authorList>
    </citation>
    <scope>NUCLEOTIDE SEQUENCE</scope>
    <source>
        <strain evidence="1">NCIMB 2128</strain>
    </source>
</reference>
<name>A0ABN0NL42_9GAMM</name>
<organism evidence="1 2">
    <name type="scientific">Pseudoalteromonas undina</name>
    <dbReference type="NCBI Taxonomy" id="43660"/>
    <lineage>
        <taxon>Bacteria</taxon>
        <taxon>Pseudomonadati</taxon>
        <taxon>Pseudomonadota</taxon>
        <taxon>Gammaproteobacteria</taxon>
        <taxon>Alteromonadales</taxon>
        <taxon>Pseudoalteromonadaceae</taxon>
        <taxon>Pseudoalteromonas</taxon>
    </lineage>
</organism>
<proteinExistence type="predicted"/>
<reference evidence="1" key="1">
    <citation type="journal article" date="2012" name="J. Bacteriol.">
        <title>Genome sequences of type strains of seven species of the marine bacterium Pseudoalteromonas.</title>
        <authorList>
            <person name="Xie B.B."/>
            <person name="Shu Y.L."/>
            <person name="Qin Q.L."/>
            <person name="Rong J.C."/>
            <person name="Zhang X.Y."/>
            <person name="Chen X.L."/>
            <person name="Shi M."/>
            <person name="He H.L."/>
            <person name="Zhou B.C."/>
            <person name="Zhang Y.Z."/>
        </authorList>
    </citation>
    <scope>NUCLEOTIDE SEQUENCE [LARGE SCALE GENOMIC DNA]</scope>
    <source>
        <strain evidence="1">NCIMB 2128</strain>
    </source>
</reference>
<dbReference type="Proteomes" id="UP000016534">
    <property type="component" value="Unassembled WGS sequence"/>
</dbReference>
<dbReference type="SUPFAM" id="SSF53474">
    <property type="entry name" value="alpha/beta-Hydrolases"/>
    <property type="match status" value="1"/>
</dbReference>
<dbReference type="InterPro" id="IPR051049">
    <property type="entry name" value="Dienelactone_hydrolase-like"/>
</dbReference>
<evidence type="ECO:0000313" key="1">
    <source>
        <dbReference type="EMBL" id="ERG62223.1"/>
    </source>
</evidence>
<dbReference type="PANTHER" id="PTHR46623">
    <property type="entry name" value="CARBOXYMETHYLENEBUTENOLIDASE-RELATED"/>
    <property type="match status" value="1"/>
</dbReference>
<dbReference type="PANTHER" id="PTHR46623:SF6">
    <property type="entry name" value="ALPHA_BETA-HYDROLASES SUPERFAMILY PROTEIN"/>
    <property type="match status" value="1"/>
</dbReference>
<evidence type="ECO:0008006" key="3">
    <source>
        <dbReference type="Google" id="ProtNLM"/>
    </source>
</evidence>
<accession>A0ABN0NL42</accession>
<dbReference type="Gene3D" id="3.40.50.1820">
    <property type="entry name" value="alpha/beta hydrolase"/>
    <property type="match status" value="1"/>
</dbReference>
<evidence type="ECO:0000313" key="2">
    <source>
        <dbReference type="Proteomes" id="UP000016534"/>
    </source>
</evidence>